<dbReference type="NCBIfam" id="TIGR00413">
    <property type="entry name" value="rlpA"/>
    <property type="match status" value="1"/>
</dbReference>
<evidence type="ECO:0000256" key="1">
    <source>
        <dbReference type="ARBA" id="ARBA00023239"/>
    </source>
</evidence>
<dbReference type="InterPro" id="IPR034718">
    <property type="entry name" value="RlpA"/>
</dbReference>
<evidence type="ECO:0000256" key="2">
    <source>
        <dbReference type="ARBA" id="ARBA00023316"/>
    </source>
</evidence>
<feature type="compositionally biased region" description="Basic residues" evidence="5">
    <location>
        <begin position="36"/>
        <end position="49"/>
    </location>
</feature>
<dbReference type="EMBL" id="FPBO01000007">
    <property type="protein sequence ID" value="SFU70208.1"/>
    <property type="molecule type" value="Genomic_DNA"/>
</dbReference>
<organism evidence="7 8">
    <name type="scientific">Pseudoduganella namucuonensis</name>
    <dbReference type="NCBI Taxonomy" id="1035707"/>
    <lineage>
        <taxon>Bacteria</taxon>
        <taxon>Pseudomonadati</taxon>
        <taxon>Pseudomonadota</taxon>
        <taxon>Betaproteobacteria</taxon>
        <taxon>Burkholderiales</taxon>
        <taxon>Oxalobacteraceae</taxon>
        <taxon>Telluria group</taxon>
        <taxon>Pseudoduganella</taxon>
    </lineage>
</organism>
<dbReference type="InterPro" id="IPR012997">
    <property type="entry name" value="RplA"/>
</dbReference>
<name>A0A1I7IBE4_9BURK</name>
<accession>A0A1I7IBE4</accession>
<comment type="similarity">
    <text evidence="3 4">Belongs to the RlpA family.</text>
</comment>
<feature type="signal peptide" evidence="3">
    <location>
        <begin position="1"/>
        <end position="29"/>
    </location>
</feature>
<dbReference type="Gene3D" id="2.40.40.10">
    <property type="entry name" value="RlpA-like domain"/>
    <property type="match status" value="1"/>
</dbReference>
<keyword evidence="3" id="KW-0732">Signal</keyword>
<dbReference type="GO" id="GO:0071555">
    <property type="term" value="P:cell wall organization"/>
    <property type="evidence" value="ECO:0007669"/>
    <property type="project" value="UniProtKB-KW"/>
</dbReference>
<protein>
    <recommendedName>
        <fullName evidence="3">Endolytic peptidoglycan transglycosylase RlpA</fullName>
        <ecNumber evidence="3">4.2.2.-</ecNumber>
    </recommendedName>
</protein>
<dbReference type="InterPro" id="IPR036908">
    <property type="entry name" value="RlpA-like_sf"/>
</dbReference>
<feature type="chain" id="PRO_5011800836" description="Endolytic peptidoglycan transglycosylase RlpA" evidence="3">
    <location>
        <begin position="30"/>
        <end position="166"/>
    </location>
</feature>
<dbReference type="STRING" id="1035707.SAMN05216552_1007241"/>
<dbReference type="PANTHER" id="PTHR34183:SF8">
    <property type="entry name" value="ENDOLYTIC PEPTIDOGLYCAN TRANSGLYCOSYLASE RLPA-RELATED"/>
    <property type="match status" value="1"/>
</dbReference>
<feature type="region of interest" description="Disordered" evidence="5">
    <location>
        <begin position="147"/>
        <end position="166"/>
    </location>
</feature>
<dbReference type="RefSeq" id="WP_229489848.1">
    <property type="nucleotide sequence ID" value="NZ_FPBO01000007.1"/>
</dbReference>
<dbReference type="HAMAP" id="MF_02071">
    <property type="entry name" value="RlpA"/>
    <property type="match status" value="1"/>
</dbReference>
<keyword evidence="7" id="KW-0449">Lipoprotein</keyword>
<evidence type="ECO:0000256" key="4">
    <source>
        <dbReference type="RuleBase" id="RU003495"/>
    </source>
</evidence>
<dbReference type="InterPro" id="IPR009009">
    <property type="entry name" value="RlpA-like_DPBB"/>
</dbReference>
<dbReference type="AlphaFoldDB" id="A0A1I7IBE4"/>
<evidence type="ECO:0000313" key="7">
    <source>
        <dbReference type="EMBL" id="SFU70208.1"/>
    </source>
</evidence>
<dbReference type="Pfam" id="PF03330">
    <property type="entry name" value="DPBB_1"/>
    <property type="match status" value="1"/>
</dbReference>
<keyword evidence="8" id="KW-1185">Reference proteome</keyword>
<evidence type="ECO:0000259" key="6">
    <source>
        <dbReference type="Pfam" id="PF03330"/>
    </source>
</evidence>
<feature type="region of interest" description="Disordered" evidence="5">
    <location>
        <begin position="30"/>
        <end position="61"/>
    </location>
</feature>
<dbReference type="EC" id="4.2.2.-" evidence="3"/>
<gene>
    <name evidence="3" type="primary">rlpA</name>
    <name evidence="7" type="ORF">SAMN05216552_1007241</name>
</gene>
<feature type="domain" description="RlpA-like protein double-psi beta-barrel" evidence="6">
    <location>
        <begin position="60"/>
        <end position="148"/>
    </location>
</feature>
<evidence type="ECO:0000256" key="3">
    <source>
        <dbReference type="HAMAP-Rule" id="MF_02071"/>
    </source>
</evidence>
<reference evidence="8" key="1">
    <citation type="submission" date="2016-10" db="EMBL/GenBank/DDBJ databases">
        <authorList>
            <person name="Varghese N."/>
            <person name="Submissions S."/>
        </authorList>
    </citation>
    <scope>NUCLEOTIDE SEQUENCE [LARGE SCALE GENOMIC DNA]</scope>
    <source>
        <strain evidence="8">CGMCC 1.11014</strain>
    </source>
</reference>
<dbReference type="Proteomes" id="UP000199391">
    <property type="component" value="Unassembled WGS sequence"/>
</dbReference>
<evidence type="ECO:0000313" key="8">
    <source>
        <dbReference type="Proteomes" id="UP000199391"/>
    </source>
</evidence>
<dbReference type="GO" id="GO:0008932">
    <property type="term" value="F:lytic endotransglycosylase activity"/>
    <property type="evidence" value="ECO:0007669"/>
    <property type="project" value="UniProtKB-UniRule"/>
</dbReference>
<dbReference type="SUPFAM" id="SSF50685">
    <property type="entry name" value="Barwin-like endoglucanases"/>
    <property type="match status" value="1"/>
</dbReference>
<dbReference type="CDD" id="cd22268">
    <property type="entry name" value="DPBB_RlpA-like"/>
    <property type="match status" value="1"/>
</dbReference>
<dbReference type="PANTHER" id="PTHR34183">
    <property type="entry name" value="ENDOLYTIC PEPTIDOGLYCAN TRANSGLYCOSYLASE RLPA"/>
    <property type="match status" value="1"/>
</dbReference>
<dbReference type="GO" id="GO:0000270">
    <property type="term" value="P:peptidoglycan metabolic process"/>
    <property type="evidence" value="ECO:0007669"/>
    <property type="project" value="UniProtKB-UniRule"/>
</dbReference>
<comment type="function">
    <text evidence="3">Lytic transglycosylase with a strong preference for naked glycan strands that lack stem peptides.</text>
</comment>
<keyword evidence="1 3" id="KW-0456">Lyase</keyword>
<proteinExistence type="inferred from homology"/>
<evidence type="ECO:0000256" key="5">
    <source>
        <dbReference type="SAM" id="MobiDB-lite"/>
    </source>
</evidence>
<keyword evidence="2 3" id="KW-0961">Cell wall biogenesis/degradation</keyword>
<sequence precursor="true">MRILPVTMTTTRLWCGLVLSLFLAAQAGAAPDSPARHKGKTASAGKSHKSHLDRSGKTRTGKASVYGRKFYGKKMANGERMKPDSNHAASKTLPLGTTAKVTTVESGKTDVVVITDRGPYVGGRIIDVSPQTAKDLDIRKEGVAKVKVTPLHLPKPDDEEPPRAKK</sequence>